<feature type="transmembrane region" description="Helical" evidence="7">
    <location>
        <begin position="12"/>
        <end position="30"/>
    </location>
</feature>
<feature type="transmembrane region" description="Helical" evidence="7">
    <location>
        <begin position="130"/>
        <end position="150"/>
    </location>
</feature>
<feature type="transmembrane region" description="Helical" evidence="7">
    <location>
        <begin position="307"/>
        <end position="329"/>
    </location>
</feature>
<evidence type="ECO:0000256" key="2">
    <source>
        <dbReference type="ARBA" id="ARBA00022448"/>
    </source>
</evidence>
<feature type="transmembrane region" description="Helical" evidence="7">
    <location>
        <begin position="87"/>
        <end position="110"/>
    </location>
</feature>
<accession>A0A943I6P8</accession>
<evidence type="ECO:0000313" key="8">
    <source>
        <dbReference type="EMBL" id="MBS5588534.1"/>
    </source>
</evidence>
<dbReference type="GO" id="GO:0042910">
    <property type="term" value="F:xenobiotic transmembrane transporter activity"/>
    <property type="evidence" value="ECO:0007669"/>
    <property type="project" value="InterPro"/>
</dbReference>
<keyword evidence="5 7" id="KW-1133">Transmembrane helix</keyword>
<keyword evidence="2" id="KW-0813">Transport</keyword>
<keyword evidence="4 7" id="KW-0812">Transmembrane</keyword>
<dbReference type="InterPro" id="IPR051327">
    <property type="entry name" value="MATE_MepA_subfamily"/>
</dbReference>
<dbReference type="Proteomes" id="UP000751224">
    <property type="component" value="Unassembled WGS sequence"/>
</dbReference>
<dbReference type="PIRSF" id="PIRSF006603">
    <property type="entry name" value="DinF"/>
    <property type="match status" value="1"/>
</dbReference>
<evidence type="ECO:0000256" key="7">
    <source>
        <dbReference type="SAM" id="Phobius"/>
    </source>
</evidence>
<dbReference type="GO" id="GO:0015297">
    <property type="term" value="F:antiporter activity"/>
    <property type="evidence" value="ECO:0007669"/>
    <property type="project" value="InterPro"/>
</dbReference>
<feature type="transmembrane region" description="Helical" evidence="7">
    <location>
        <begin position="186"/>
        <end position="209"/>
    </location>
</feature>
<evidence type="ECO:0000256" key="3">
    <source>
        <dbReference type="ARBA" id="ARBA00022475"/>
    </source>
</evidence>
<dbReference type="PROSITE" id="PS51257">
    <property type="entry name" value="PROKAR_LIPOPROTEIN"/>
    <property type="match status" value="1"/>
</dbReference>
<dbReference type="InterPro" id="IPR048279">
    <property type="entry name" value="MdtK-like"/>
</dbReference>
<keyword evidence="3" id="KW-1003">Cell membrane</keyword>
<proteinExistence type="predicted"/>
<comment type="caution">
    <text evidence="8">The sequence shown here is derived from an EMBL/GenBank/DDBJ whole genome shotgun (WGS) entry which is preliminary data.</text>
</comment>
<dbReference type="Pfam" id="PF01554">
    <property type="entry name" value="MatE"/>
    <property type="match status" value="2"/>
</dbReference>
<dbReference type="EMBL" id="JAGZCC010000036">
    <property type="protein sequence ID" value="MBS5588534.1"/>
    <property type="molecule type" value="Genomic_DNA"/>
</dbReference>
<feature type="transmembrane region" description="Helical" evidence="7">
    <location>
        <begin position="411"/>
        <end position="430"/>
    </location>
</feature>
<feature type="transmembrane region" description="Helical" evidence="7">
    <location>
        <begin position="386"/>
        <end position="405"/>
    </location>
</feature>
<evidence type="ECO:0000256" key="6">
    <source>
        <dbReference type="ARBA" id="ARBA00023136"/>
    </source>
</evidence>
<sequence length="434" mass="47974">MDKRYLKKEFFMYTSLNILGMVGLSCYILADTFFVSNGLGINGLTALNLVIPIYSLIRGVGLMLGIGGATKYTIFNSQGKLKRANKIFTTTVLISFIFSCLFIVAAILFGDTITAFLGANQSVFAMTKKYLMTLLFFSPAFLLNDIFVCFIRNDNSPKLSMLSMLVGSMCNIVLDYIFIFPLNMGIFGAALATGFAPIIGLLILSMHIYKKKNNFHFIKTKLSIQQVKSIVVLGFSSFVTELSSGIVIIVFNIIILKILGNIGVGAYGIIANLSLVVIAIFTGIAQGIQPLLSSFYGQGNGINVKKILHYAISLMSILSIILYVIIFVYNKQIVSLFNSEYNNQLQVVAEVGLRLYFLALHFAGYNIIMSIYFTSIENPLPSQLISLLRGLFLIVPVAICLADILEINGVWLSYPLTEMLVTLLTIIIYFKISK</sequence>
<comment type="subcellular location">
    <subcellularLocation>
        <location evidence="1">Cell membrane</location>
        <topology evidence="1">Multi-pass membrane protein</topology>
    </subcellularLocation>
</comment>
<feature type="transmembrane region" description="Helical" evidence="7">
    <location>
        <begin position="262"/>
        <end position="286"/>
    </location>
</feature>
<feature type="transmembrane region" description="Helical" evidence="7">
    <location>
        <begin position="355"/>
        <end position="374"/>
    </location>
</feature>
<dbReference type="PANTHER" id="PTHR43823:SF3">
    <property type="entry name" value="MULTIDRUG EXPORT PROTEIN MEPA"/>
    <property type="match status" value="1"/>
</dbReference>
<dbReference type="PANTHER" id="PTHR43823">
    <property type="entry name" value="SPORULATION PROTEIN YKVU"/>
    <property type="match status" value="1"/>
</dbReference>
<feature type="transmembrane region" description="Helical" evidence="7">
    <location>
        <begin position="162"/>
        <end position="180"/>
    </location>
</feature>
<feature type="transmembrane region" description="Helical" evidence="7">
    <location>
        <begin position="50"/>
        <end position="75"/>
    </location>
</feature>
<dbReference type="GO" id="GO:0005886">
    <property type="term" value="C:plasma membrane"/>
    <property type="evidence" value="ECO:0007669"/>
    <property type="project" value="UniProtKB-SubCell"/>
</dbReference>
<name>A0A943I6P8_9FIRM</name>
<evidence type="ECO:0000256" key="1">
    <source>
        <dbReference type="ARBA" id="ARBA00004651"/>
    </source>
</evidence>
<organism evidence="8 9">
    <name type="scientific">Thomasclavelia spiroformis</name>
    <dbReference type="NCBI Taxonomy" id="29348"/>
    <lineage>
        <taxon>Bacteria</taxon>
        <taxon>Bacillati</taxon>
        <taxon>Bacillota</taxon>
        <taxon>Erysipelotrichia</taxon>
        <taxon>Erysipelotrichales</taxon>
        <taxon>Coprobacillaceae</taxon>
        <taxon>Thomasclavelia</taxon>
    </lineage>
</organism>
<feature type="transmembrane region" description="Helical" evidence="7">
    <location>
        <begin position="230"/>
        <end position="256"/>
    </location>
</feature>
<gene>
    <name evidence="8" type="ORF">KHX14_06910</name>
</gene>
<evidence type="ECO:0000313" key="9">
    <source>
        <dbReference type="Proteomes" id="UP000751224"/>
    </source>
</evidence>
<reference evidence="8" key="1">
    <citation type="submission" date="2021-02" db="EMBL/GenBank/DDBJ databases">
        <title>Infant gut strain persistence is associated with maternal origin, phylogeny, and functional potential including surface adhesion and iron acquisition.</title>
        <authorList>
            <person name="Lou Y.C."/>
        </authorList>
    </citation>
    <scope>NUCLEOTIDE SEQUENCE</scope>
    <source>
        <strain evidence="8">L3_108_000G1_dasL3_108_000G1_metabat.metabat.11</strain>
    </source>
</reference>
<evidence type="ECO:0000256" key="4">
    <source>
        <dbReference type="ARBA" id="ARBA00022692"/>
    </source>
</evidence>
<keyword evidence="6 7" id="KW-0472">Membrane</keyword>
<dbReference type="InterPro" id="IPR002528">
    <property type="entry name" value="MATE_fam"/>
</dbReference>
<protein>
    <submittedName>
        <fullName evidence="8">MATE family efflux transporter</fullName>
    </submittedName>
</protein>
<evidence type="ECO:0000256" key="5">
    <source>
        <dbReference type="ARBA" id="ARBA00022989"/>
    </source>
</evidence>
<dbReference type="RefSeq" id="WP_303887417.1">
    <property type="nucleotide sequence ID" value="NZ_JAGZCC010000036.1"/>
</dbReference>
<dbReference type="AlphaFoldDB" id="A0A943I6P8"/>